<protein>
    <submittedName>
        <fullName evidence="1">Uncharacterized protein</fullName>
    </submittedName>
</protein>
<dbReference type="Proteomes" id="UP001177003">
    <property type="component" value="Chromosome 0"/>
</dbReference>
<sequence>MGVNVEDGKEDEEIEVLNNDILISESSSDEGAIKNFGSSEELKNKIKQHAVETRREIVIIKNDKNKVRAICKDSIPDLIEVGVGGSIEERKCPWVLYASKWSNDADWEVESNPTIPTGALQEQLQSQYQCEILKMKGLLHVVGTLFPCAEHRFCLRHIYENMKKQWRGSERSALAVVASSTSNSDLQALIEVKDRLLHDQTLLHQPSKKKPQVVT</sequence>
<dbReference type="PANTHER" id="PTHR31973">
    <property type="entry name" value="POLYPROTEIN, PUTATIVE-RELATED"/>
    <property type="match status" value="1"/>
</dbReference>
<reference evidence="1" key="1">
    <citation type="submission" date="2023-04" db="EMBL/GenBank/DDBJ databases">
        <authorList>
            <person name="Vijverberg K."/>
            <person name="Xiong W."/>
            <person name="Schranz E."/>
        </authorList>
    </citation>
    <scope>NUCLEOTIDE SEQUENCE</scope>
</reference>
<dbReference type="EMBL" id="OX465086">
    <property type="protein sequence ID" value="CAI9260493.1"/>
    <property type="molecule type" value="Genomic_DNA"/>
</dbReference>
<evidence type="ECO:0000313" key="2">
    <source>
        <dbReference type="Proteomes" id="UP001177003"/>
    </source>
</evidence>
<proteinExistence type="predicted"/>
<gene>
    <name evidence="1" type="ORF">LSALG_LOCUS1326</name>
</gene>
<evidence type="ECO:0000313" key="1">
    <source>
        <dbReference type="EMBL" id="CAI9260493.1"/>
    </source>
</evidence>
<name>A0AA35Y7A3_LACSI</name>
<accession>A0AA35Y7A3</accession>
<organism evidence="1 2">
    <name type="scientific">Lactuca saligna</name>
    <name type="common">Willowleaf lettuce</name>
    <dbReference type="NCBI Taxonomy" id="75948"/>
    <lineage>
        <taxon>Eukaryota</taxon>
        <taxon>Viridiplantae</taxon>
        <taxon>Streptophyta</taxon>
        <taxon>Embryophyta</taxon>
        <taxon>Tracheophyta</taxon>
        <taxon>Spermatophyta</taxon>
        <taxon>Magnoliopsida</taxon>
        <taxon>eudicotyledons</taxon>
        <taxon>Gunneridae</taxon>
        <taxon>Pentapetalae</taxon>
        <taxon>asterids</taxon>
        <taxon>campanulids</taxon>
        <taxon>Asterales</taxon>
        <taxon>Asteraceae</taxon>
        <taxon>Cichorioideae</taxon>
        <taxon>Cichorieae</taxon>
        <taxon>Lactucinae</taxon>
        <taxon>Lactuca</taxon>
    </lineage>
</organism>
<dbReference type="PANTHER" id="PTHR31973:SF190">
    <property type="entry name" value="MULE TRANSPOSASE DOMAIN-CONTAINING PROTEIN"/>
    <property type="match status" value="1"/>
</dbReference>
<keyword evidence="2" id="KW-1185">Reference proteome</keyword>
<dbReference type="AlphaFoldDB" id="A0AA35Y7A3"/>